<dbReference type="GO" id="GO:0004725">
    <property type="term" value="F:protein tyrosine phosphatase activity"/>
    <property type="evidence" value="ECO:0007669"/>
    <property type="project" value="InterPro"/>
</dbReference>
<feature type="active site" description="Nucleophile" evidence="4">
    <location>
        <position position="8"/>
    </location>
</feature>
<name>A0A511VZL7_9BACI</name>
<keyword evidence="7" id="KW-1185">Reference proteome</keyword>
<sequence length="147" mass="16704">MQRVLFVCTGNTCRSPMAEAVLKHKYPHFDVQSAGMFAGYGQRVNDNARQALENKGITCNHTSQPVTRELLNWADLILTMTDGHKQTIKQEYTSFDDKLFTLKEFVDDEGDLDIVDPIGLSVETYEHTLQEIENYIDQMVAKQEGNS</sequence>
<gene>
    <name evidence="6" type="ORF">AHA02nite_00550</name>
</gene>
<comment type="similarity">
    <text evidence="1">Belongs to the low molecular weight phosphotyrosine protein phosphatase family.</text>
</comment>
<dbReference type="OrthoDB" id="9784339at2"/>
<protein>
    <submittedName>
        <fullName evidence="6">Protein-tyrosine-phosphatase</fullName>
    </submittedName>
</protein>
<evidence type="ECO:0000313" key="6">
    <source>
        <dbReference type="EMBL" id="GEN44279.1"/>
    </source>
</evidence>
<evidence type="ECO:0000256" key="4">
    <source>
        <dbReference type="PIRSR" id="PIRSR617867-1"/>
    </source>
</evidence>
<dbReference type="SUPFAM" id="SSF52788">
    <property type="entry name" value="Phosphotyrosine protein phosphatases I"/>
    <property type="match status" value="1"/>
</dbReference>
<accession>A0A511VZL7</accession>
<keyword evidence="3" id="KW-0904">Protein phosphatase</keyword>
<feature type="domain" description="Phosphotyrosine protein phosphatase I" evidence="5">
    <location>
        <begin position="2"/>
        <end position="142"/>
    </location>
</feature>
<dbReference type="InterPro" id="IPR023485">
    <property type="entry name" value="Ptyr_pPase"/>
</dbReference>
<dbReference type="PRINTS" id="PR00719">
    <property type="entry name" value="LMWPTPASE"/>
</dbReference>
<dbReference type="EMBL" id="BJYA01000001">
    <property type="protein sequence ID" value="GEN44279.1"/>
    <property type="molecule type" value="Genomic_DNA"/>
</dbReference>
<reference evidence="6 7" key="1">
    <citation type="submission" date="2019-07" db="EMBL/GenBank/DDBJ databases">
        <title>Whole genome shotgun sequence of Alkalibacillus haloalkaliphilus NBRC 103110.</title>
        <authorList>
            <person name="Hosoyama A."/>
            <person name="Uohara A."/>
            <person name="Ohji S."/>
            <person name="Ichikawa N."/>
        </authorList>
    </citation>
    <scope>NUCLEOTIDE SEQUENCE [LARGE SCALE GENOMIC DNA]</scope>
    <source>
        <strain evidence="6 7">NBRC 103110</strain>
    </source>
</reference>
<evidence type="ECO:0000259" key="5">
    <source>
        <dbReference type="SMART" id="SM00226"/>
    </source>
</evidence>
<dbReference type="InterPro" id="IPR036196">
    <property type="entry name" value="Ptyr_pPase_sf"/>
</dbReference>
<dbReference type="Gene3D" id="3.40.50.2300">
    <property type="match status" value="1"/>
</dbReference>
<dbReference type="AlphaFoldDB" id="A0A511VZL7"/>
<dbReference type="SMART" id="SM00226">
    <property type="entry name" value="LMWPc"/>
    <property type="match status" value="1"/>
</dbReference>
<evidence type="ECO:0000256" key="1">
    <source>
        <dbReference type="ARBA" id="ARBA00011063"/>
    </source>
</evidence>
<dbReference type="Proteomes" id="UP000321440">
    <property type="component" value="Unassembled WGS sequence"/>
</dbReference>
<dbReference type="Pfam" id="PF01451">
    <property type="entry name" value="LMWPc"/>
    <property type="match status" value="1"/>
</dbReference>
<comment type="caution">
    <text evidence="6">The sequence shown here is derived from an EMBL/GenBank/DDBJ whole genome shotgun (WGS) entry which is preliminary data.</text>
</comment>
<dbReference type="CDD" id="cd16344">
    <property type="entry name" value="LMWPAP"/>
    <property type="match status" value="1"/>
</dbReference>
<evidence type="ECO:0000313" key="7">
    <source>
        <dbReference type="Proteomes" id="UP000321440"/>
    </source>
</evidence>
<evidence type="ECO:0000256" key="3">
    <source>
        <dbReference type="ARBA" id="ARBA00022912"/>
    </source>
</evidence>
<keyword evidence="2" id="KW-0378">Hydrolase</keyword>
<dbReference type="InterPro" id="IPR017867">
    <property type="entry name" value="Tyr_phospatase_low_mol_wt"/>
</dbReference>
<dbReference type="PANTHER" id="PTHR11717:SF31">
    <property type="entry name" value="LOW MOLECULAR WEIGHT PROTEIN-TYROSINE-PHOSPHATASE ETP-RELATED"/>
    <property type="match status" value="1"/>
</dbReference>
<dbReference type="InterPro" id="IPR050438">
    <property type="entry name" value="LMW_PTPase"/>
</dbReference>
<dbReference type="PANTHER" id="PTHR11717">
    <property type="entry name" value="LOW MOLECULAR WEIGHT PROTEIN TYROSINE PHOSPHATASE"/>
    <property type="match status" value="1"/>
</dbReference>
<proteinExistence type="inferred from homology"/>
<evidence type="ECO:0000256" key="2">
    <source>
        <dbReference type="ARBA" id="ARBA00022801"/>
    </source>
</evidence>
<feature type="active site" description="Proton donor" evidence="4">
    <location>
        <position position="116"/>
    </location>
</feature>
<feature type="active site" evidence="4">
    <location>
        <position position="14"/>
    </location>
</feature>
<organism evidence="6 7">
    <name type="scientific">Alkalibacillus haloalkaliphilus</name>
    <dbReference type="NCBI Taxonomy" id="94136"/>
    <lineage>
        <taxon>Bacteria</taxon>
        <taxon>Bacillati</taxon>
        <taxon>Bacillota</taxon>
        <taxon>Bacilli</taxon>
        <taxon>Bacillales</taxon>
        <taxon>Bacillaceae</taxon>
        <taxon>Alkalibacillus</taxon>
    </lineage>
</organism>